<evidence type="ECO:0000256" key="1">
    <source>
        <dbReference type="ARBA" id="ARBA00006196"/>
    </source>
</evidence>
<dbReference type="SMR" id="A0A482WLS2"/>
<feature type="region of interest" description="Disordered" evidence="4">
    <location>
        <begin position="60"/>
        <end position="82"/>
    </location>
</feature>
<reference evidence="5 6" key="1">
    <citation type="journal article" date="2017" name="Gigascience">
        <title>Genome sequence of the small brown planthopper, Laodelphax striatellus.</title>
        <authorList>
            <person name="Zhu J."/>
            <person name="Jiang F."/>
            <person name="Wang X."/>
            <person name="Yang P."/>
            <person name="Bao Y."/>
            <person name="Zhao W."/>
            <person name="Wang W."/>
            <person name="Lu H."/>
            <person name="Wang Q."/>
            <person name="Cui N."/>
            <person name="Li J."/>
            <person name="Chen X."/>
            <person name="Luo L."/>
            <person name="Yu J."/>
            <person name="Kang L."/>
            <person name="Cui F."/>
        </authorList>
    </citation>
    <scope>NUCLEOTIDE SEQUENCE [LARGE SCALE GENOMIC DNA]</scope>
    <source>
        <strain evidence="5">Lst14</strain>
    </source>
</reference>
<dbReference type="PANTHER" id="PTHR46403">
    <property type="entry name" value="TP53-REGULATED INHIBITOR OF APOPTOSIS 1"/>
    <property type="match status" value="1"/>
</dbReference>
<keyword evidence="6" id="KW-1185">Reference proteome</keyword>
<comment type="caution">
    <text evidence="5">The sequence shown here is derived from an EMBL/GenBank/DDBJ whole genome shotgun (WGS) entry which is preliminary data.</text>
</comment>
<dbReference type="GO" id="GO:0045332">
    <property type="term" value="P:phospholipid translocation"/>
    <property type="evidence" value="ECO:0007669"/>
    <property type="project" value="TreeGrafter"/>
</dbReference>
<evidence type="ECO:0000256" key="2">
    <source>
        <dbReference type="ARBA" id="ARBA00023157"/>
    </source>
</evidence>
<comment type="catalytic activity">
    <reaction evidence="3">
        <text>a 1,2-diacyl-sn-glycero-3-phosphate(in) = a 1,2-diacyl-sn-glycero-3-phosphate(out)</text>
        <dbReference type="Rhea" id="RHEA:36435"/>
        <dbReference type="ChEBI" id="CHEBI:58608"/>
    </reaction>
</comment>
<accession>A0A482WLS2</accession>
<dbReference type="FunCoup" id="A0A482WLS2">
    <property type="interactions" value="1024"/>
</dbReference>
<comment type="similarity">
    <text evidence="1">Belongs to the TRIAP1/MDM35 family.</text>
</comment>
<dbReference type="GO" id="GO:0005634">
    <property type="term" value="C:nucleus"/>
    <property type="evidence" value="ECO:0007669"/>
    <property type="project" value="TreeGrafter"/>
</dbReference>
<dbReference type="GO" id="GO:0005758">
    <property type="term" value="C:mitochondrial intermembrane space"/>
    <property type="evidence" value="ECO:0007669"/>
    <property type="project" value="TreeGrafter"/>
</dbReference>
<dbReference type="STRING" id="195883.A0A482WLS2"/>
<evidence type="ECO:0000256" key="3">
    <source>
        <dbReference type="ARBA" id="ARBA00023706"/>
    </source>
</evidence>
<evidence type="ECO:0000313" key="5">
    <source>
        <dbReference type="EMBL" id="RZF34495.1"/>
    </source>
</evidence>
<dbReference type="PANTHER" id="PTHR46403:SF1">
    <property type="entry name" value="TP53-REGULATED INHIBITOR OF APOPTOSIS 1"/>
    <property type="match status" value="1"/>
</dbReference>
<gene>
    <name evidence="5" type="ORF">LSTR_LSTR011737</name>
</gene>
<proteinExistence type="inferred from homology"/>
<dbReference type="InterPro" id="IPR007918">
    <property type="entry name" value="MDM35_apoptosis"/>
</dbReference>
<dbReference type="Proteomes" id="UP000291343">
    <property type="component" value="Unassembled WGS sequence"/>
</dbReference>
<dbReference type="AlphaFoldDB" id="A0A482WLS2"/>
<name>A0A482WLS2_LAOST</name>
<sequence length="82" mass="9735">MNSVGNQCTDLKQQYDACFQTWFTERFLKGDMNDEICAPLFRVYQQCLKKTMKEKQIEFKEVDNDHLGTDKEYKSPRESNQA</sequence>
<protein>
    <recommendedName>
        <fullName evidence="7">TP53-regulated inhibitor of apoptosis 1</fullName>
    </recommendedName>
</protein>
<dbReference type="GO" id="GO:1990050">
    <property type="term" value="F:phosphatidic acid transfer activity"/>
    <property type="evidence" value="ECO:0007669"/>
    <property type="project" value="TreeGrafter"/>
</dbReference>
<dbReference type="EMBL" id="QKKF02031305">
    <property type="protein sequence ID" value="RZF34495.1"/>
    <property type="molecule type" value="Genomic_DNA"/>
</dbReference>
<evidence type="ECO:0000256" key="4">
    <source>
        <dbReference type="SAM" id="MobiDB-lite"/>
    </source>
</evidence>
<evidence type="ECO:0008006" key="7">
    <source>
        <dbReference type="Google" id="ProtNLM"/>
    </source>
</evidence>
<dbReference type="PROSITE" id="PS51808">
    <property type="entry name" value="CHCH"/>
    <property type="match status" value="1"/>
</dbReference>
<dbReference type="InParanoid" id="A0A482WLS2"/>
<dbReference type="Pfam" id="PF05254">
    <property type="entry name" value="UPF0203"/>
    <property type="match status" value="1"/>
</dbReference>
<evidence type="ECO:0000313" key="6">
    <source>
        <dbReference type="Proteomes" id="UP000291343"/>
    </source>
</evidence>
<dbReference type="GO" id="GO:0005829">
    <property type="term" value="C:cytosol"/>
    <property type="evidence" value="ECO:0007669"/>
    <property type="project" value="TreeGrafter"/>
</dbReference>
<keyword evidence="2" id="KW-1015">Disulfide bond</keyword>
<dbReference type="OrthoDB" id="19091at2759"/>
<organism evidence="5 6">
    <name type="scientific">Laodelphax striatellus</name>
    <name type="common">Small brown planthopper</name>
    <name type="synonym">Delphax striatella</name>
    <dbReference type="NCBI Taxonomy" id="195883"/>
    <lineage>
        <taxon>Eukaryota</taxon>
        <taxon>Metazoa</taxon>
        <taxon>Ecdysozoa</taxon>
        <taxon>Arthropoda</taxon>
        <taxon>Hexapoda</taxon>
        <taxon>Insecta</taxon>
        <taxon>Pterygota</taxon>
        <taxon>Neoptera</taxon>
        <taxon>Paraneoptera</taxon>
        <taxon>Hemiptera</taxon>
        <taxon>Auchenorrhyncha</taxon>
        <taxon>Fulgoroidea</taxon>
        <taxon>Delphacidae</taxon>
        <taxon>Criomorphinae</taxon>
        <taxon>Laodelphax</taxon>
    </lineage>
</organism>